<dbReference type="EMBL" id="CM056812">
    <property type="protein sequence ID" value="KAJ8617618.1"/>
    <property type="molecule type" value="Genomic_DNA"/>
</dbReference>
<dbReference type="Proteomes" id="UP001234297">
    <property type="component" value="Chromosome 4"/>
</dbReference>
<evidence type="ECO:0000313" key="2">
    <source>
        <dbReference type="Proteomes" id="UP001234297"/>
    </source>
</evidence>
<sequence length="72" mass="8155">MGEKGQFLTSGSQWCGLAWRRKRACLGENERRLRAVAQSMMVERIGAKGESRSVRLMRGSAHEEMVTMERVA</sequence>
<evidence type="ECO:0000313" key="1">
    <source>
        <dbReference type="EMBL" id="KAJ8617618.1"/>
    </source>
</evidence>
<keyword evidence="2" id="KW-1185">Reference proteome</keyword>
<protein>
    <submittedName>
        <fullName evidence="1">Uncharacterized protein</fullName>
    </submittedName>
</protein>
<proteinExistence type="predicted"/>
<organism evidence="1 2">
    <name type="scientific">Persea americana</name>
    <name type="common">Avocado</name>
    <dbReference type="NCBI Taxonomy" id="3435"/>
    <lineage>
        <taxon>Eukaryota</taxon>
        <taxon>Viridiplantae</taxon>
        <taxon>Streptophyta</taxon>
        <taxon>Embryophyta</taxon>
        <taxon>Tracheophyta</taxon>
        <taxon>Spermatophyta</taxon>
        <taxon>Magnoliopsida</taxon>
        <taxon>Magnoliidae</taxon>
        <taxon>Laurales</taxon>
        <taxon>Lauraceae</taxon>
        <taxon>Persea</taxon>
    </lineage>
</organism>
<gene>
    <name evidence="1" type="ORF">MRB53_013804</name>
</gene>
<accession>A0ACC2K906</accession>
<name>A0ACC2K906_PERAE</name>
<comment type="caution">
    <text evidence="1">The sequence shown here is derived from an EMBL/GenBank/DDBJ whole genome shotgun (WGS) entry which is preliminary data.</text>
</comment>
<reference evidence="1 2" key="1">
    <citation type="journal article" date="2022" name="Hortic Res">
        <title>A haplotype resolved chromosomal level avocado genome allows analysis of novel avocado genes.</title>
        <authorList>
            <person name="Nath O."/>
            <person name="Fletcher S.J."/>
            <person name="Hayward A."/>
            <person name="Shaw L.M."/>
            <person name="Masouleh A.K."/>
            <person name="Furtado A."/>
            <person name="Henry R.J."/>
            <person name="Mitter N."/>
        </authorList>
    </citation>
    <scope>NUCLEOTIDE SEQUENCE [LARGE SCALE GENOMIC DNA]</scope>
    <source>
        <strain evidence="2">cv. Hass</strain>
    </source>
</reference>